<proteinExistence type="predicted"/>
<evidence type="ECO:0000313" key="2">
    <source>
        <dbReference type="Proteomes" id="UP001157418"/>
    </source>
</evidence>
<accession>A0AAU9NVH4</accession>
<gene>
    <name evidence="1" type="ORF">LVIROSA_LOCUS27777</name>
</gene>
<reference evidence="1 2" key="1">
    <citation type="submission" date="2022-01" db="EMBL/GenBank/DDBJ databases">
        <authorList>
            <person name="Xiong W."/>
            <person name="Schranz E."/>
        </authorList>
    </citation>
    <scope>NUCLEOTIDE SEQUENCE [LARGE SCALE GENOMIC DNA]</scope>
</reference>
<dbReference type="PANTHER" id="PTHR35300:SF4">
    <property type="entry name" value="HISTONE ACETYLTRANSFERASE"/>
    <property type="match status" value="1"/>
</dbReference>
<dbReference type="EMBL" id="CAKMRJ010005412">
    <property type="protein sequence ID" value="CAH1441738.1"/>
    <property type="molecule type" value="Genomic_DNA"/>
</dbReference>
<sequence length="138" mass="15148">MENQASIASSSVYPLYRGVHFQPRKPIIGFLTTHEDSNRIIVGKPVFQTVHERLSPPFTSFSRFNLKKTVGEEPQPPSSPVNCDLSLRLGLVSGSSGCRKGLTLVNEVESGQRKELSFFPLNSKGEDVENSVSAALFP</sequence>
<name>A0AAU9NVH4_9ASTR</name>
<dbReference type="PANTHER" id="PTHR35300">
    <property type="entry name" value="COACTIVATOR CBP, KIX DOMAIN-CONTAINING PROTEIN-RELATED"/>
    <property type="match status" value="1"/>
</dbReference>
<dbReference type="Proteomes" id="UP001157418">
    <property type="component" value="Unassembled WGS sequence"/>
</dbReference>
<dbReference type="AlphaFoldDB" id="A0AAU9NVH4"/>
<keyword evidence="2" id="KW-1185">Reference proteome</keyword>
<organism evidence="1 2">
    <name type="scientific">Lactuca virosa</name>
    <dbReference type="NCBI Taxonomy" id="75947"/>
    <lineage>
        <taxon>Eukaryota</taxon>
        <taxon>Viridiplantae</taxon>
        <taxon>Streptophyta</taxon>
        <taxon>Embryophyta</taxon>
        <taxon>Tracheophyta</taxon>
        <taxon>Spermatophyta</taxon>
        <taxon>Magnoliopsida</taxon>
        <taxon>eudicotyledons</taxon>
        <taxon>Gunneridae</taxon>
        <taxon>Pentapetalae</taxon>
        <taxon>asterids</taxon>
        <taxon>campanulids</taxon>
        <taxon>Asterales</taxon>
        <taxon>Asteraceae</taxon>
        <taxon>Cichorioideae</taxon>
        <taxon>Cichorieae</taxon>
        <taxon>Lactucinae</taxon>
        <taxon>Lactuca</taxon>
    </lineage>
</organism>
<evidence type="ECO:0000313" key="1">
    <source>
        <dbReference type="EMBL" id="CAH1441738.1"/>
    </source>
</evidence>
<comment type="caution">
    <text evidence="1">The sequence shown here is derived from an EMBL/GenBank/DDBJ whole genome shotgun (WGS) entry which is preliminary data.</text>
</comment>
<protein>
    <submittedName>
        <fullName evidence="1">Uncharacterized protein</fullName>
    </submittedName>
</protein>